<evidence type="ECO:0000256" key="1">
    <source>
        <dbReference type="ARBA" id="ARBA00022490"/>
    </source>
</evidence>
<keyword evidence="12" id="KW-1185">Reference proteome</keyword>
<evidence type="ECO:0000256" key="6">
    <source>
        <dbReference type="ARBA" id="ARBA00023134"/>
    </source>
</evidence>
<dbReference type="OrthoDB" id="9788394at2"/>
<reference evidence="10" key="3">
    <citation type="submission" date="2021-08" db="EMBL/GenBank/DDBJ databases">
        <authorList>
            <person name="de Jong S."/>
            <person name="van den Broek M."/>
            <person name="Merkel A."/>
            <person name="de la Torre Cortes P."/>
            <person name="Kalamorz F."/>
            <person name="Cook G."/>
            <person name="van Loosdrecht M."/>
            <person name="McMillan D."/>
        </authorList>
    </citation>
    <scope>NUCLEOTIDE SEQUENCE</scope>
    <source>
        <strain evidence="10">TA2.A1</strain>
    </source>
</reference>
<gene>
    <name evidence="9" type="ORF">CathTA2_1995</name>
    <name evidence="10" type="ORF">HUR95_12910</name>
</gene>
<keyword evidence="7" id="KW-0501">Molybdenum cofactor biosynthesis</keyword>
<evidence type="ECO:0000313" key="9">
    <source>
        <dbReference type="EMBL" id="EGL82458.1"/>
    </source>
</evidence>
<dbReference type="PANTHER" id="PTHR19136:SF81">
    <property type="entry name" value="MOLYBDENUM COFACTOR GUANYLYLTRANSFERASE"/>
    <property type="match status" value="1"/>
</dbReference>
<protein>
    <submittedName>
        <fullName evidence="10">Molybdenum cofactor guanylyltransferase</fullName>
    </submittedName>
    <submittedName>
        <fullName evidence="9">Molybdopterin-guanine dinucleotide biosynthesis protein A</fullName>
    </submittedName>
</protein>
<dbReference type="eggNOG" id="COG0746">
    <property type="taxonomic scope" value="Bacteria"/>
</dbReference>
<dbReference type="KEGG" id="cthu:HUR95_12910"/>
<dbReference type="InterPro" id="IPR025877">
    <property type="entry name" value="MobA-like_NTP_Trfase"/>
</dbReference>
<dbReference type="CDD" id="cd02503">
    <property type="entry name" value="MobA"/>
    <property type="match status" value="1"/>
</dbReference>
<dbReference type="GO" id="GO:0016779">
    <property type="term" value="F:nucleotidyltransferase activity"/>
    <property type="evidence" value="ECO:0007669"/>
    <property type="project" value="UniProtKB-KW"/>
</dbReference>
<organism evidence="9 11">
    <name type="scientific">Caldalkalibacillus thermarum (strain TA2.A1)</name>
    <dbReference type="NCBI Taxonomy" id="986075"/>
    <lineage>
        <taxon>Bacteria</taxon>
        <taxon>Bacillati</taxon>
        <taxon>Bacillota</taxon>
        <taxon>Bacilli</taxon>
        <taxon>Bacillales</taxon>
        <taxon>Bacillaceae</taxon>
        <taxon>Caldalkalibacillus</taxon>
    </lineage>
</organism>
<evidence type="ECO:0000313" key="10">
    <source>
        <dbReference type="EMBL" id="QZT33190.1"/>
    </source>
</evidence>
<dbReference type="InterPro" id="IPR013482">
    <property type="entry name" value="Molybde_CF_guanTrfase"/>
</dbReference>
<keyword evidence="1" id="KW-0963">Cytoplasm</keyword>
<keyword evidence="6" id="KW-0342">GTP-binding</keyword>
<evidence type="ECO:0000259" key="8">
    <source>
        <dbReference type="Pfam" id="PF12804"/>
    </source>
</evidence>
<reference evidence="10 12" key="2">
    <citation type="journal article" date="2020" name="Extremophiles">
        <title>Genomic analysis of Caldalkalibacillus thermarum TA2.A1 reveals aerobic alkaliphilic metabolism and evolutionary hallmarks linking alkaliphilic bacteria and plant life.</title>
        <authorList>
            <person name="de Jong S.I."/>
            <person name="van den Broek M.A."/>
            <person name="Merkel A.Y."/>
            <person name="de la Torre Cortes P."/>
            <person name="Kalamorz F."/>
            <person name="Cook G.M."/>
            <person name="van Loosdrecht M.C.M."/>
            <person name="McMillan D.G.G."/>
        </authorList>
    </citation>
    <scope>NUCLEOTIDE SEQUENCE [LARGE SCALE GENOMIC DNA]</scope>
    <source>
        <strain evidence="10 12">TA2.A1</strain>
    </source>
</reference>
<keyword evidence="10" id="KW-0548">Nucleotidyltransferase</keyword>
<proteinExistence type="predicted"/>
<keyword evidence="4" id="KW-0547">Nucleotide-binding</keyword>
<keyword evidence="3" id="KW-0479">Metal-binding</keyword>
<evidence type="ECO:0000256" key="7">
    <source>
        <dbReference type="ARBA" id="ARBA00023150"/>
    </source>
</evidence>
<dbReference type="GO" id="GO:0005525">
    <property type="term" value="F:GTP binding"/>
    <property type="evidence" value="ECO:0007669"/>
    <property type="project" value="UniProtKB-KW"/>
</dbReference>
<dbReference type="GO" id="GO:0046872">
    <property type="term" value="F:metal ion binding"/>
    <property type="evidence" value="ECO:0007669"/>
    <property type="project" value="UniProtKB-KW"/>
</dbReference>
<dbReference type="Proteomes" id="UP000010716">
    <property type="component" value="Unassembled WGS sequence"/>
</dbReference>
<accession>F5L845</accession>
<reference evidence="9 11" key="1">
    <citation type="journal article" date="2011" name="J. Bacteriol.">
        <title>Draft genome sequence of the thermoalkaliphilic Caldalkalibacillus thermarum strain TA2.A1.</title>
        <authorList>
            <person name="Kalamorz F."/>
            <person name="Keis S."/>
            <person name="McMillan D.G."/>
            <person name="Olsson K."/>
            <person name="Stanton J.A."/>
            <person name="Stockwell P."/>
            <person name="Black M.A."/>
            <person name="Klingeman D.M."/>
            <person name="Land M.L."/>
            <person name="Han C.S."/>
            <person name="Martin S.L."/>
            <person name="Becher S.A."/>
            <person name="Peddie C.J."/>
            <person name="Morgan H.W."/>
            <person name="Matthies D."/>
            <person name="Preiss L."/>
            <person name="Meier T."/>
            <person name="Brown S.D."/>
            <person name="Cook G.M."/>
        </authorList>
    </citation>
    <scope>NUCLEOTIDE SEQUENCE [LARGE SCALE GENOMIC DNA]</scope>
    <source>
        <strain evidence="9 11">TA2.A1</strain>
    </source>
</reference>
<dbReference type="Pfam" id="PF12804">
    <property type="entry name" value="NTP_transf_3"/>
    <property type="match status" value="1"/>
</dbReference>
<evidence type="ECO:0000256" key="3">
    <source>
        <dbReference type="ARBA" id="ARBA00022723"/>
    </source>
</evidence>
<dbReference type="RefSeq" id="WP_007505205.1">
    <property type="nucleotide sequence ID" value="NZ_AFCE01000148.1"/>
</dbReference>
<evidence type="ECO:0000256" key="4">
    <source>
        <dbReference type="ARBA" id="ARBA00022741"/>
    </source>
</evidence>
<keyword evidence="2" id="KW-0808">Transferase</keyword>
<evidence type="ECO:0000313" key="11">
    <source>
        <dbReference type="Proteomes" id="UP000010716"/>
    </source>
</evidence>
<dbReference type="Gene3D" id="3.90.550.10">
    <property type="entry name" value="Spore Coat Polysaccharide Biosynthesis Protein SpsA, Chain A"/>
    <property type="match status" value="1"/>
</dbReference>
<name>F5L845_CALTT</name>
<dbReference type="EMBL" id="CP082237">
    <property type="protein sequence ID" value="QZT33190.1"/>
    <property type="molecule type" value="Genomic_DNA"/>
</dbReference>
<feature type="domain" description="MobA-like NTP transferase" evidence="8">
    <location>
        <begin position="4"/>
        <end position="153"/>
    </location>
</feature>
<dbReference type="EMBL" id="AFCE01000148">
    <property type="protein sequence ID" value="EGL82458.1"/>
    <property type="molecule type" value="Genomic_DNA"/>
</dbReference>
<evidence type="ECO:0000256" key="2">
    <source>
        <dbReference type="ARBA" id="ARBA00022679"/>
    </source>
</evidence>
<dbReference type="PANTHER" id="PTHR19136">
    <property type="entry name" value="MOLYBDENUM COFACTOR GUANYLYLTRANSFERASE"/>
    <property type="match status" value="1"/>
</dbReference>
<dbReference type="GO" id="GO:0006777">
    <property type="term" value="P:Mo-molybdopterin cofactor biosynthetic process"/>
    <property type="evidence" value="ECO:0007669"/>
    <property type="project" value="UniProtKB-KW"/>
</dbReference>
<evidence type="ECO:0000256" key="5">
    <source>
        <dbReference type="ARBA" id="ARBA00022842"/>
    </source>
</evidence>
<dbReference type="InterPro" id="IPR029044">
    <property type="entry name" value="Nucleotide-diphossugar_trans"/>
</dbReference>
<evidence type="ECO:0000313" key="12">
    <source>
        <dbReference type="Proteomes" id="UP000825179"/>
    </source>
</evidence>
<sequence length="214" mass="24281">MMTGVILAGGQNRRMNGEIKGLLPFGGEKVVERQVRIMKTICDEIILVTNHPRPFLPVFGNAIRIITDFFKTGGPLSGMHAAFSLAKHQELWVVACDMPFISPKAARLMQQHRREKGCDAVVPVLKNKLYPLNAVYHQSCAPSITMMLQQQNGQLEDLLHYLNWAAVTESFFNHHGLDLSFVIDFNTFDEYNQLLQLEERKDKNNRSKRLAEGS</sequence>
<dbReference type="Proteomes" id="UP000825179">
    <property type="component" value="Chromosome"/>
</dbReference>
<dbReference type="AlphaFoldDB" id="F5L845"/>
<dbReference type="SUPFAM" id="SSF53448">
    <property type="entry name" value="Nucleotide-diphospho-sugar transferases"/>
    <property type="match status" value="1"/>
</dbReference>
<keyword evidence="5" id="KW-0460">Magnesium</keyword>